<dbReference type="EMBL" id="VNIK02000002">
    <property type="protein sequence ID" value="KAB5490838.1"/>
    <property type="molecule type" value="Genomic_DNA"/>
</dbReference>
<evidence type="ECO:0000313" key="1">
    <source>
        <dbReference type="EMBL" id="KAB5490838.1"/>
    </source>
</evidence>
<evidence type="ECO:0008006" key="3">
    <source>
        <dbReference type="Google" id="ProtNLM"/>
    </source>
</evidence>
<accession>A0A5N5IRL6</accession>
<dbReference type="RefSeq" id="WP_151889529.1">
    <property type="nucleotide sequence ID" value="NZ_VNIK02000002.1"/>
</dbReference>
<keyword evidence="2" id="KW-1185">Reference proteome</keyword>
<organism evidence="1 2">
    <name type="scientific">Flagellimonas hadalis</name>
    <dbReference type="NCBI Taxonomy" id="2597517"/>
    <lineage>
        <taxon>Bacteria</taxon>
        <taxon>Pseudomonadati</taxon>
        <taxon>Bacteroidota</taxon>
        <taxon>Flavobacteriia</taxon>
        <taxon>Flavobacteriales</taxon>
        <taxon>Flavobacteriaceae</taxon>
        <taxon>Flagellimonas</taxon>
    </lineage>
</organism>
<gene>
    <name evidence="1" type="ORF">FOT42_005245</name>
</gene>
<proteinExistence type="predicted"/>
<comment type="caution">
    <text evidence="1">The sequence shown here is derived from an EMBL/GenBank/DDBJ whole genome shotgun (WGS) entry which is preliminary data.</text>
</comment>
<dbReference type="Proteomes" id="UP000319204">
    <property type="component" value="Unassembled WGS sequence"/>
</dbReference>
<evidence type="ECO:0000313" key="2">
    <source>
        <dbReference type="Proteomes" id="UP000319204"/>
    </source>
</evidence>
<dbReference type="OrthoDB" id="679547at2"/>
<sequence>MKWILNPFQTFSILVPKTCVVSRAVFLKLVLEGWQLADAQKAGLICTENILSLLKVFHIKKITTFLFFITLFFVALGQDAPTMDTEQVPLLENIHLHLNKTVFFKGEHLWFKAYVQDQYQQLPSSTTTNLHVGIFSKDGKVLIKKMFFVNNGSSYGDFKIDSTFVEGSYALMAWTNYMKNFEFATPFLQKITIIGPTNKPKVKAENGMTILVHPEGQKIMAGTFNSVGLMVFDEALNPLETKEIQLVTGDGDKVQSNIQTNELGQGRFVFFANPTKSYFIKIKDANGAWVTKELENKLQQGIGVSVDNTAKDVVVLSPKWSKATFNSREGARFSMAIFNHISRSFVYRHEIDGDSISISVDRYQIPSGINTAMILDEEMRPLSQRMFFNRRTASKKVHSVEVDYCLTKGQDSLQLDVILPKGHKMANLSMSVLPANSSACLPNNSIVSSFLVQPYLEKQFVKGPYFFEGTHRSSDYQLDTRLLMEGTEKFDSFRSMDVQNTPYEMEKYIAFNGKILDADLKNEKQVSLMSQTSGAINLFDLSKNKNFKGNLPLFEGDSILVSVLDEKGKLRKPKAELHFKDYSGDTFDYTKWLANVSEVEPEAMLLEIDHDLNLSERTILLDEVVVLEKMKDNTKFQITALAEGRIIDKGTVNRYRSFQNYVHILGFHTRLKLEEGGIGVYILDPPGLRAVPVFVEGMVANPVELMNMPLSSIKSIVYSKSRQGPFISLSLRYDYDELYDRVRFASLSLPEGFSRAQSYFSPNYPDYTSFLYKRYGAIWWESQLGVNSEVPHMITVPLNEQKKVKIIIEGMSANGILYHTEQICSPFENNYSAN</sequence>
<protein>
    <recommendedName>
        <fullName evidence="3">Macroglobulin domain-containing protein</fullName>
    </recommendedName>
</protein>
<dbReference type="AlphaFoldDB" id="A0A5N5IRL6"/>
<reference evidence="1" key="1">
    <citation type="submission" date="2019-10" db="EMBL/GenBank/DDBJ databases">
        <title>Muricauda hadale sp. nov., a piezophilic bacterium isolated from hadopelagic water of the Mariana Trench.</title>
        <authorList>
            <person name="Wei Y."/>
        </authorList>
    </citation>
    <scope>NUCLEOTIDE SEQUENCE [LARGE SCALE GENOMIC DNA]</scope>
    <source>
        <strain evidence="1">MT-229</strain>
    </source>
</reference>
<name>A0A5N5IRL6_9FLAO</name>